<evidence type="ECO:0000313" key="2">
    <source>
        <dbReference type="EMBL" id="MDD0989236.1"/>
    </source>
</evidence>
<organism evidence="2 3">
    <name type="scientific">Pseudomonas fontis</name>
    <dbReference type="NCBI Taxonomy" id="2942633"/>
    <lineage>
        <taxon>Bacteria</taxon>
        <taxon>Pseudomonadati</taxon>
        <taxon>Pseudomonadota</taxon>
        <taxon>Gammaproteobacteria</taxon>
        <taxon>Pseudomonadales</taxon>
        <taxon>Pseudomonadaceae</taxon>
        <taxon>Pseudomonas</taxon>
    </lineage>
</organism>
<dbReference type="EMBL" id="JAMDGY010000007">
    <property type="protein sequence ID" value="MDD0989236.1"/>
    <property type="molecule type" value="Genomic_DNA"/>
</dbReference>
<comment type="caution">
    <text evidence="2">The sequence shown here is derived from an EMBL/GenBank/DDBJ whole genome shotgun (WGS) entry which is preliminary data.</text>
</comment>
<dbReference type="InterPro" id="IPR013232">
    <property type="entry name" value="Phage_T7_Gp1.1"/>
</dbReference>
<feature type="compositionally biased region" description="Basic residues" evidence="1">
    <location>
        <begin position="27"/>
        <end position="38"/>
    </location>
</feature>
<gene>
    <name evidence="2" type="ORF">M5G11_01635</name>
</gene>
<accession>A0ABT5NL40</accession>
<feature type="compositionally biased region" description="Basic and acidic residues" evidence="1">
    <location>
        <begin position="16"/>
        <end position="26"/>
    </location>
</feature>
<dbReference type="RefSeq" id="WP_273925235.1">
    <property type="nucleotide sequence ID" value="NZ_JAMDGY010000007.1"/>
</dbReference>
<dbReference type="Pfam" id="PF08200">
    <property type="entry name" value="Phage_T7_1_1"/>
    <property type="match status" value="1"/>
</dbReference>
<feature type="compositionally biased region" description="Basic and acidic residues" evidence="1">
    <location>
        <begin position="39"/>
        <end position="48"/>
    </location>
</feature>
<reference evidence="2 3" key="1">
    <citation type="submission" date="2022-05" db="EMBL/GenBank/DDBJ databases">
        <title>Novel Pseudomonas spp. Isolated from a Rainbow Trout Aquaculture Facility.</title>
        <authorList>
            <person name="Testerman T."/>
            <person name="Graf J."/>
        </authorList>
    </citation>
    <scope>NUCLEOTIDE SEQUENCE [LARGE SCALE GENOMIC DNA]</scope>
    <source>
        <strain evidence="2 3">ID681</strain>
    </source>
</reference>
<evidence type="ECO:0000313" key="3">
    <source>
        <dbReference type="Proteomes" id="UP001148203"/>
    </source>
</evidence>
<protein>
    <submittedName>
        <fullName evidence="2">Uncharacterized protein</fullName>
    </submittedName>
</protein>
<feature type="region of interest" description="Disordered" evidence="1">
    <location>
        <begin position="1"/>
        <end position="48"/>
    </location>
</feature>
<keyword evidence="3" id="KW-1185">Reference proteome</keyword>
<dbReference type="Proteomes" id="UP001148203">
    <property type="component" value="Unassembled WGS sequence"/>
</dbReference>
<sequence length="48" mass="5804">MQSTQTIERNARTSKRRTDDEMEAVRTRRGKLNKVQRQAKRDIWKEAE</sequence>
<proteinExistence type="predicted"/>
<name>A0ABT5NL40_9PSED</name>
<evidence type="ECO:0000256" key="1">
    <source>
        <dbReference type="SAM" id="MobiDB-lite"/>
    </source>
</evidence>